<protein>
    <submittedName>
        <fullName evidence="2">M15 family metallopeptidase</fullName>
    </submittedName>
</protein>
<dbReference type="Proteomes" id="UP000436027">
    <property type="component" value="Unassembled WGS sequence"/>
</dbReference>
<reference evidence="2 3" key="1">
    <citation type="submission" date="2019-09" db="EMBL/GenBank/DDBJ databases">
        <title>Whole genome sequencing of Microbacterium maritypicum.</title>
        <authorList>
            <person name="Lenchi N."/>
        </authorList>
    </citation>
    <scope>NUCLEOTIDE SEQUENCE [LARGE SCALE GENOMIC DNA]</scope>
    <source>
        <strain evidence="2 3">DSM 12512</strain>
    </source>
</reference>
<comment type="caution">
    <text evidence="2">The sequence shown here is derived from an EMBL/GenBank/DDBJ whole genome shotgun (WGS) entry which is preliminary data.</text>
</comment>
<dbReference type="Pfam" id="PF02557">
    <property type="entry name" value="VanY"/>
    <property type="match status" value="1"/>
</dbReference>
<dbReference type="AlphaFoldDB" id="A0AAD3X0E4"/>
<accession>A0AAD3X0E4</accession>
<dbReference type="PANTHER" id="PTHR34385">
    <property type="entry name" value="D-ALANYL-D-ALANINE CARBOXYPEPTIDASE"/>
    <property type="match status" value="1"/>
</dbReference>
<dbReference type="InterPro" id="IPR052179">
    <property type="entry name" value="DD-CPase-like"/>
</dbReference>
<sequence length="222" mass="24094">MNTRTTPLPLRARRRRRVVITAIAFAAAVILAIAVQQSLSVAFADATHSDPSPASTPVPTGDITGSVIAPSEADGVIRDDDKPTAFEVDRVAVGNLDSALLEALQRAASDAERDGVTFRVNSGWRSPALQERMLQDAIIQYGSENEARRWVATPETSEHVTGGAVDLGPWSALDWLAQRGSRYGLCQIYANESWHYELRPEAVDDGCPEMLADPTADPRTKR</sequence>
<dbReference type="RefSeq" id="WP_151486741.1">
    <property type="nucleotide sequence ID" value="NZ_BAAAIN010000001.1"/>
</dbReference>
<dbReference type="CDD" id="cd14846">
    <property type="entry name" value="Peptidase_M15_like"/>
    <property type="match status" value="1"/>
</dbReference>
<gene>
    <name evidence="2" type="ORF">F6W70_11075</name>
</gene>
<dbReference type="InterPro" id="IPR009045">
    <property type="entry name" value="Zn_M74/Hedgehog-like"/>
</dbReference>
<dbReference type="SUPFAM" id="SSF55166">
    <property type="entry name" value="Hedgehog/DD-peptidase"/>
    <property type="match status" value="1"/>
</dbReference>
<evidence type="ECO:0000259" key="1">
    <source>
        <dbReference type="Pfam" id="PF02557"/>
    </source>
</evidence>
<evidence type="ECO:0000313" key="3">
    <source>
        <dbReference type="Proteomes" id="UP000436027"/>
    </source>
</evidence>
<dbReference type="PANTHER" id="PTHR34385:SF1">
    <property type="entry name" value="PEPTIDOGLYCAN L-ALANYL-D-GLUTAMATE ENDOPEPTIDASE CWLK"/>
    <property type="match status" value="1"/>
</dbReference>
<name>A0AAD3X0E4_MICMQ</name>
<dbReference type="EMBL" id="WAAQ01000002">
    <property type="protein sequence ID" value="KAB1883178.1"/>
    <property type="molecule type" value="Genomic_DNA"/>
</dbReference>
<dbReference type="GO" id="GO:0006508">
    <property type="term" value="P:proteolysis"/>
    <property type="evidence" value="ECO:0007669"/>
    <property type="project" value="InterPro"/>
</dbReference>
<dbReference type="InterPro" id="IPR003709">
    <property type="entry name" value="VanY-like_core_dom"/>
</dbReference>
<organism evidence="2 3">
    <name type="scientific">Microbacterium maritypicum</name>
    <name type="common">Microbacterium liquefaciens</name>
    <dbReference type="NCBI Taxonomy" id="33918"/>
    <lineage>
        <taxon>Bacteria</taxon>
        <taxon>Bacillati</taxon>
        <taxon>Actinomycetota</taxon>
        <taxon>Actinomycetes</taxon>
        <taxon>Micrococcales</taxon>
        <taxon>Microbacteriaceae</taxon>
        <taxon>Microbacterium</taxon>
    </lineage>
</organism>
<proteinExistence type="predicted"/>
<feature type="domain" description="D-alanyl-D-alanine carboxypeptidase-like core" evidence="1">
    <location>
        <begin position="96"/>
        <end position="173"/>
    </location>
</feature>
<dbReference type="Gene3D" id="3.30.1380.10">
    <property type="match status" value="1"/>
</dbReference>
<dbReference type="GO" id="GO:0008233">
    <property type="term" value="F:peptidase activity"/>
    <property type="evidence" value="ECO:0007669"/>
    <property type="project" value="InterPro"/>
</dbReference>
<evidence type="ECO:0000313" key="2">
    <source>
        <dbReference type="EMBL" id="KAB1883178.1"/>
    </source>
</evidence>